<evidence type="ECO:0000313" key="11">
    <source>
        <dbReference type="Proteomes" id="UP000748531"/>
    </source>
</evidence>
<dbReference type="PIRSF" id="PIRSF039131">
    <property type="entry name" value="Parvin"/>
    <property type="match status" value="1"/>
</dbReference>
<dbReference type="GO" id="GO:0015629">
    <property type="term" value="C:actin cytoskeleton"/>
    <property type="evidence" value="ECO:0007669"/>
    <property type="project" value="TreeGrafter"/>
</dbReference>
<comment type="caution">
    <text evidence="10">The sequence shown here is derived from an EMBL/GenBank/DDBJ whole genome shotgun (WGS) entry which is preliminary data.</text>
</comment>
<evidence type="ECO:0000256" key="6">
    <source>
        <dbReference type="ARBA" id="ARBA00023203"/>
    </source>
</evidence>
<dbReference type="EMBL" id="LUCH01002727">
    <property type="protein sequence ID" value="KAF5401068.1"/>
    <property type="molecule type" value="Genomic_DNA"/>
</dbReference>
<dbReference type="PANTHER" id="PTHR12114">
    <property type="entry name" value="PARVIN"/>
    <property type="match status" value="1"/>
</dbReference>
<dbReference type="AlphaFoldDB" id="A0A8J4T7Z3"/>
<comment type="similarity">
    <text evidence="2">Belongs to the parvin family.</text>
</comment>
<dbReference type="GO" id="GO:0005925">
    <property type="term" value="C:focal adhesion"/>
    <property type="evidence" value="ECO:0007669"/>
    <property type="project" value="TreeGrafter"/>
</dbReference>
<dbReference type="InterPro" id="IPR028433">
    <property type="entry name" value="Parvin"/>
</dbReference>
<dbReference type="OrthoDB" id="2099265at2759"/>
<dbReference type="FunFam" id="1.10.418.10:FF:000011">
    <property type="entry name" value="Parvin, beta"/>
    <property type="match status" value="1"/>
</dbReference>
<reference evidence="10" key="1">
    <citation type="submission" date="2019-05" db="EMBL/GenBank/DDBJ databases">
        <title>Annotation for the trematode Paragonimus heterotremus.</title>
        <authorList>
            <person name="Choi Y.-J."/>
        </authorList>
    </citation>
    <scope>NUCLEOTIDE SEQUENCE</scope>
    <source>
        <strain evidence="10">LC</strain>
    </source>
</reference>
<feature type="compositionally biased region" description="Polar residues" evidence="8">
    <location>
        <begin position="369"/>
        <end position="378"/>
    </location>
</feature>
<dbReference type="GO" id="GO:0003779">
    <property type="term" value="F:actin binding"/>
    <property type="evidence" value="ECO:0007669"/>
    <property type="project" value="UniProtKB-KW"/>
</dbReference>
<gene>
    <name evidence="10" type="ORF">PHET_05785</name>
</gene>
<keyword evidence="3" id="KW-0963">Cytoplasm</keyword>
<evidence type="ECO:0000256" key="3">
    <source>
        <dbReference type="ARBA" id="ARBA00022490"/>
    </source>
</evidence>
<comment type="subcellular location">
    <subcellularLocation>
        <location evidence="1">Cytoplasm</location>
        <location evidence="1">Cytoskeleton</location>
    </subcellularLocation>
</comment>
<evidence type="ECO:0000256" key="2">
    <source>
        <dbReference type="ARBA" id="ARBA00005666"/>
    </source>
</evidence>
<dbReference type="PANTHER" id="PTHR12114:SF4">
    <property type="entry name" value="GH23568P"/>
    <property type="match status" value="1"/>
</dbReference>
<organism evidence="10 11">
    <name type="scientific">Paragonimus heterotremus</name>
    <dbReference type="NCBI Taxonomy" id="100268"/>
    <lineage>
        <taxon>Eukaryota</taxon>
        <taxon>Metazoa</taxon>
        <taxon>Spiralia</taxon>
        <taxon>Lophotrochozoa</taxon>
        <taxon>Platyhelminthes</taxon>
        <taxon>Trematoda</taxon>
        <taxon>Digenea</taxon>
        <taxon>Plagiorchiida</taxon>
        <taxon>Troglotremata</taxon>
        <taxon>Troglotrematidae</taxon>
        <taxon>Paragonimus</taxon>
    </lineage>
</organism>
<dbReference type="Gene3D" id="1.10.418.10">
    <property type="entry name" value="Calponin-like domain"/>
    <property type="match status" value="2"/>
</dbReference>
<proteinExistence type="inferred from homology"/>
<keyword evidence="4" id="KW-0677">Repeat</keyword>
<evidence type="ECO:0000256" key="7">
    <source>
        <dbReference type="ARBA" id="ARBA00023212"/>
    </source>
</evidence>
<evidence type="ECO:0000256" key="4">
    <source>
        <dbReference type="ARBA" id="ARBA00022737"/>
    </source>
</evidence>
<feature type="domain" description="Calponin-homology (CH)" evidence="9">
    <location>
        <begin position="78"/>
        <end position="182"/>
    </location>
</feature>
<dbReference type="Pfam" id="PF00307">
    <property type="entry name" value="CH"/>
    <property type="match status" value="2"/>
</dbReference>
<keyword evidence="11" id="KW-1185">Reference proteome</keyword>
<dbReference type="Proteomes" id="UP000748531">
    <property type="component" value="Unassembled WGS sequence"/>
</dbReference>
<dbReference type="SUPFAM" id="SSF47576">
    <property type="entry name" value="Calponin-homology domain, CH-domain"/>
    <property type="match status" value="1"/>
</dbReference>
<evidence type="ECO:0000256" key="1">
    <source>
        <dbReference type="ARBA" id="ARBA00004245"/>
    </source>
</evidence>
<protein>
    <submittedName>
        <fullName evidence="10">Alpha-parvin</fullName>
    </submittedName>
</protein>
<dbReference type="GO" id="GO:0030031">
    <property type="term" value="P:cell projection assembly"/>
    <property type="evidence" value="ECO:0007669"/>
    <property type="project" value="TreeGrafter"/>
</dbReference>
<evidence type="ECO:0000256" key="5">
    <source>
        <dbReference type="ARBA" id="ARBA00022889"/>
    </source>
</evidence>
<dbReference type="GO" id="GO:0071963">
    <property type="term" value="P:establishment or maintenance of cell polarity regulating cell shape"/>
    <property type="evidence" value="ECO:0007669"/>
    <property type="project" value="TreeGrafter"/>
</dbReference>
<dbReference type="InterPro" id="IPR001715">
    <property type="entry name" value="CH_dom"/>
</dbReference>
<name>A0A8J4T7Z3_9TREM</name>
<evidence type="ECO:0000313" key="10">
    <source>
        <dbReference type="EMBL" id="KAF5401068.1"/>
    </source>
</evidence>
<dbReference type="InterPro" id="IPR036872">
    <property type="entry name" value="CH_dom_sf"/>
</dbReference>
<accession>A0A8J4T7Z3</accession>
<feature type="domain" description="Calponin-homology (CH)" evidence="9">
    <location>
        <begin position="234"/>
        <end position="341"/>
    </location>
</feature>
<dbReference type="GO" id="GO:0030036">
    <property type="term" value="P:actin cytoskeleton organization"/>
    <property type="evidence" value="ECO:0007669"/>
    <property type="project" value="InterPro"/>
</dbReference>
<sequence>MATLPGLKSHDSILAKLDTFKRRKKERQEVEELTKESNQAMKLCTSPQFLLDPKDYELQEGEERMYPEKSSQNSSGFQELSQKLLTWINNELASQRILVRDLQEDLYDGQVLQKLVEKLTGITLAYPEVTQSEVGQLQRLKEVLSTINSFIQVVPLWTAELIYQKDLVATVRLLIALAKHFKSELHFQPGVYLTVIITRKLNGQLQYRYERKYVTENVQPETGTHPSDVLSRDHLVVQTLQAFVNSQLGQLSLQVTDMVKDFSDGVLLVLLIGLLEGYFVPFHAYHPTPITESMRLHNVQLAFDLMQSAGVTEPPAQPEEIVAADPKAIVRVLYNLYSFYTRLEQAQRRHEIANIREQDESEDGPVNRPPNNATSELL</sequence>
<keyword evidence="7" id="KW-0206">Cytoskeleton</keyword>
<keyword evidence="5" id="KW-0130">Cell adhesion</keyword>
<evidence type="ECO:0000256" key="8">
    <source>
        <dbReference type="SAM" id="MobiDB-lite"/>
    </source>
</evidence>
<evidence type="ECO:0000259" key="9">
    <source>
        <dbReference type="PROSITE" id="PS50021"/>
    </source>
</evidence>
<dbReference type="SMART" id="SM00033">
    <property type="entry name" value="CH"/>
    <property type="match status" value="2"/>
</dbReference>
<keyword evidence="6" id="KW-0009">Actin-binding</keyword>
<dbReference type="GO" id="GO:0034446">
    <property type="term" value="P:substrate adhesion-dependent cell spreading"/>
    <property type="evidence" value="ECO:0007669"/>
    <property type="project" value="TreeGrafter"/>
</dbReference>
<dbReference type="PROSITE" id="PS50021">
    <property type="entry name" value="CH"/>
    <property type="match status" value="2"/>
</dbReference>
<feature type="region of interest" description="Disordered" evidence="8">
    <location>
        <begin position="355"/>
        <end position="378"/>
    </location>
</feature>
<dbReference type="GO" id="GO:0005737">
    <property type="term" value="C:cytoplasm"/>
    <property type="evidence" value="ECO:0007669"/>
    <property type="project" value="TreeGrafter"/>
</dbReference>